<evidence type="ECO:0000313" key="7">
    <source>
        <dbReference type="Proteomes" id="UP000004116"/>
    </source>
</evidence>
<evidence type="ECO:0000256" key="5">
    <source>
        <dbReference type="SAM" id="Phobius"/>
    </source>
</evidence>
<reference evidence="6 7" key="1">
    <citation type="journal article" date="2012" name="Genome Res.">
        <title>Genomic basis of endosymbiont-conferred protection against an insect parasitoid.</title>
        <authorList>
            <person name="Hansen A.K."/>
            <person name="Vorburger C."/>
            <person name="Moran N.A."/>
        </authorList>
    </citation>
    <scope>NUCLEOTIDE SEQUENCE [LARGE SCALE GENOMIC DNA]</scope>
    <source>
        <strain evidence="7">R5.15</strain>
    </source>
</reference>
<evidence type="ECO:0000256" key="4">
    <source>
        <dbReference type="SAM" id="MobiDB-lite"/>
    </source>
</evidence>
<dbReference type="InterPro" id="IPR050557">
    <property type="entry name" value="RTX_toxin/Mannuronan_C5-epim"/>
</dbReference>
<dbReference type="PANTHER" id="PTHR38340:SF1">
    <property type="entry name" value="S-LAYER PROTEIN"/>
    <property type="match status" value="1"/>
</dbReference>
<organism evidence="6 7">
    <name type="scientific">Candidatus Regiella insecticola 5.15</name>
    <dbReference type="NCBI Taxonomy" id="1005043"/>
    <lineage>
        <taxon>Bacteria</taxon>
        <taxon>Pseudomonadati</taxon>
        <taxon>Pseudomonadota</taxon>
        <taxon>Gammaproteobacteria</taxon>
        <taxon>Enterobacterales</taxon>
        <taxon>Enterobacteriaceae</taxon>
        <taxon>aphid secondary symbionts</taxon>
        <taxon>Candidatus Regiella</taxon>
    </lineage>
</organism>
<keyword evidence="3" id="KW-0106">Calcium</keyword>
<sequence>MGHSWIEAMALSLIWLDARSSGNARPFFIALFFNRMRTYSASQATLAKELSNTFHQLKKMGISKRPVFTRSSVSIFTAGVGDYLLKTAHHALMLSIRVENEQHAYYLYDPHIGEVHLRGVYATKTAEALKALLDDYLEEENDQVNSQTRAQRYGVEKVNGQYVFEIYQIDLLQAREAWPALHGLRTLFDNFSENLQQSAVSLPAHDVELAAELLDQMNITIEGNAINAAGLADITLTSGMHFDLERLNYYLTHSSNSISTGQPSAPGQPSVPGQTTSGQKTVPQQNSALGIEHSAPSSNRVLADSSAPTRVAIAVGRLNTHAPANKYPHINRFSHYGGSTMQGYGYARGLYDLTKYFDILENENLSDQKKQEALFRLEMSAASLLSNFTIDSTQYGLNKLGEKLITGSNTSKTVRSPTVSSPLKSSSLKVGQKIVRFGGPTLSVIGSGFDIYNAQDSFSALSHTTDAKERQDLMVSGSLSLIGAAVGIGTAIACALGGTAATVAGPVALAAGLILIITSQLYSSIRQIEELKRHINLTFMQTLHSGWLLFWNRPLDVNISNEAGYQQTLDQVRQQYHHQQEQYAKQFLNHGRNVSTLYYSRGQVTLQAHPYKQLMGQPATHTLNSRHVTPMIYYTDNQMIKDQIRPEESESVHEQYRQRRYFNQKAFINTYLKDSSYQFYTPNDLQSIDDSIDANEGNGNAVQAQFTGRRQQQVGRFVVDQEDSSLVLSSTLKLDTDDYNTVMGDFNGDGRADIGYFSPQGFYLLTAGENGAYHQAKLIKNIPFLAHNFAHPRRLVGDINRDGRDDIILFPAIRTEGETTLKIMLAQENGSFFPIRQRLPQNILEDLANPGPICGDIDGDGHADLVSFSGGKIWLYYGTRSGRFSVYNTLITPKPSTAVPIDALSLTTLSPFSTPFSTPFSERQMRIHQRIQAQTINSAMLPAIPLPAFTGRYTHQGVADINGDGCDDIVSFTDEGKIHTLLGSSNRQKKFTALNTQSCELLGDMFNSLAGVKASQIQLDDIDQDDRADLVIVNNDGSYTFAQGQADGQFGAMIDGHSRQELGESGDDQLNILAIREQQHILGITRGETGQKVLLSLNTAGEVNAHSFIALRKQDKIVWFKLDEGNDTATGAWEQRNYFEVGYGKKTFTGGRYADSFLLMGSPVSGQPSVLDGGANPASHIPLNDYDVVMATAEPADGLGYFINLAANYVGYIEKSKTQHNEIKEEEIALDENKRLAILRNIENAQGHSKTCDILIGNHRDNVLNGAGARDVLIGNGGNDVLILSEGTARGGTGTDSYRILQNQQAHSVLISLQETGNTEDISNILIDYQADKIESVTLRGEHIVISLRNDNHTLTTLELRHMYATTAKGKKKELQHNFLLYTRDGFLIKGWPSRMAKDAKNSWQLITTLVAKYEPNLDRGWQNRTLGVKKNKIQLHQVTRNKQDQGQITVSGKSRDSVTFLPKFIQLFTADTPYHDRREGDNGKNQFLSEQGNDILMGKGGTDLYLIKGENPQREIVIDNYDSSEKNVENIRRDSLSVPFPVKYIHLTIAGDDVVISHRDQPTQYPTIRIRNFMKSEWHRHLSLLSESNHIIELYVNEANEVSLGRVNLTSGNDRVVIYNGTALNNNQLDVLAGDDMVADYSGRNHTLKGGEGNDILWVEEGNNILDGGSGTDFLYGGSGDDILSGGQDNDTLEAGIGDDIYQFAGGDGHDIISESGGNDRLALTSVDIEKIWLEKQDNALKVLIRGADDDAVNGSVLIKNHYQHPECAIETITAGGYQLRGKNIAQMVNLMSAFSSVPGGMPSLQDHQLRTQINTLWVAVS</sequence>
<evidence type="ECO:0000256" key="3">
    <source>
        <dbReference type="ARBA" id="ARBA00022837"/>
    </source>
</evidence>
<feature type="transmembrane region" description="Helical" evidence="5">
    <location>
        <begin position="473"/>
        <end position="496"/>
    </location>
</feature>
<dbReference type="EMBL" id="AGCA01000124">
    <property type="protein sequence ID" value="EGY29457.1"/>
    <property type="molecule type" value="Genomic_DNA"/>
</dbReference>
<feature type="region of interest" description="Disordered" evidence="4">
    <location>
        <begin position="257"/>
        <end position="284"/>
    </location>
</feature>
<dbReference type="Gene3D" id="2.150.10.10">
    <property type="entry name" value="Serralysin-like metalloprotease, C-terminal"/>
    <property type="match status" value="2"/>
</dbReference>
<feature type="transmembrane region" description="Helical" evidence="5">
    <location>
        <begin position="503"/>
        <end position="522"/>
    </location>
</feature>
<dbReference type="GO" id="GO:0005509">
    <property type="term" value="F:calcium ion binding"/>
    <property type="evidence" value="ECO:0007669"/>
    <property type="project" value="InterPro"/>
</dbReference>
<keyword evidence="5" id="KW-1133">Transmembrane helix</keyword>
<dbReference type="GO" id="GO:0005576">
    <property type="term" value="C:extracellular region"/>
    <property type="evidence" value="ECO:0007669"/>
    <property type="project" value="UniProtKB-SubCell"/>
</dbReference>
<name>G2GXS5_9ENTR</name>
<dbReference type="RefSeq" id="WP_006706268.1">
    <property type="nucleotide sequence ID" value="NZ_CAWLMN010000439.1"/>
</dbReference>
<dbReference type="PROSITE" id="PS00330">
    <property type="entry name" value="HEMOLYSIN_CALCIUM"/>
    <property type="match status" value="1"/>
</dbReference>
<evidence type="ECO:0000256" key="1">
    <source>
        <dbReference type="ARBA" id="ARBA00004613"/>
    </source>
</evidence>
<evidence type="ECO:0000256" key="2">
    <source>
        <dbReference type="ARBA" id="ARBA00022525"/>
    </source>
</evidence>
<dbReference type="SUPFAM" id="SSF51120">
    <property type="entry name" value="beta-Roll"/>
    <property type="match status" value="2"/>
</dbReference>
<keyword evidence="5" id="KW-0812">Transmembrane</keyword>
<dbReference type="InterPro" id="IPR001343">
    <property type="entry name" value="Hemolysn_Ca-bd"/>
</dbReference>
<dbReference type="Proteomes" id="UP000004116">
    <property type="component" value="Unassembled WGS sequence"/>
</dbReference>
<dbReference type="PRINTS" id="PR00313">
    <property type="entry name" value="CABNDNGRPT"/>
</dbReference>
<dbReference type="PATRIC" id="fig|1005043.3.peg.527"/>
<protein>
    <submittedName>
        <fullName evidence="6">RTX toxin</fullName>
    </submittedName>
</protein>
<proteinExistence type="predicted"/>
<comment type="subcellular location">
    <subcellularLocation>
        <location evidence="1">Secreted</location>
    </subcellularLocation>
</comment>
<dbReference type="InterPro" id="IPR028994">
    <property type="entry name" value="Integrin_alpha_N"/>
</dbReference>
<dbReference type="PANTHER" id="PTHR38340">
    <property type="entry name" value="S-LAYER PROTEIN"/>
    <property type="match status" value="1"/>
</dbReference>
<dbReference type="Gene3D" id="2.130.10.130">
    <property type="entry name" value="Integrin alpha, N-terminal"/>
    <property type="match status" value="1"/>
</dbReference>
<dbReference type="InterPro" id="IPR018511">
    <property type="entry name" value="Hemolysin-typ_Ca-bd_CS"/>
</dbReference>
<keyword evidence="7" id="KW-1185">Reference proteome</keyword>
<dbReference type="Pfam" id="PF00353">
    <property type="entry name" value="HemolysinCabind"/>
    <property type="match status" value="3"/>
</dbReference>
<dbReference type="InterPro" id="IPR011049">
    <property type="entry name" value="Serralysin-like_metalloprot_C"/>
</dbReference>
<keyword evidence="2" id="KW-0964">Secreted</keyword>
<dbReference type="SUPFAM" id="SSF69318">
    <property type="entry name" value="Integrin alpha N-terminal domain"/>
    <property type="match status" value="1"/>
</dbReference>
<accession>G2GXS5</accession>
<gene>
    <name evidence="6" type="ORF">Rin_00005680</name>
</gene>
<keyword evidence="5" id="KW-0472">Membrane</keyword>
<comment type="caution">
    <text evidence="6">The sequence shown here is derived from an EMBL/GenBank/DDBJ whole genome shotgun (WGS) entry which is preliminary data.</text>
</comment>
<evidence type="ECO:0000313" key="6">
    <source>
        <dbReference type="EMBL" id="EGY29457.1"/>
    </source>
</evidence>